<evidence type="ECO:0000313" key="12">
    <source>
        <dbReference type="Proteomes" id="UP000290495"/>
    </source>
</evidence>
<keyword evidence="1 10" id="KW-0540">Nuclease</keyword>
<dbReference type="GO" id="GO:0043571">
    <property type="term" value="P:maintenance of CRISPR repeat elements"/>
    <property type="evidence" value="ECO:0007669"/>
    <property type="project" value="UniProtKB-UniRule"/>
</dbReference>
<evidence type="ECO:0000256" key="1">
    <source>
        <dbReference type="ARBA" id="ARBA00022722"/>
    </source>
</evidence>
<comment type="similarity">
    <text evidence="10">Belongs to the CRISPR-associated endonuclease Cas1 family.</text>
</comment>
<keyword evidence="6 10" id="KW-0051">Antiviral defense</keyword>
<comment type="subunit">
    <text evidence="9 10">Homodimer, forms a heterotetramer with a Cas2 homodimer.</text>
</comment>
<dbReference type="NCBIfam" id="TIGR03639">
    <property type="entry name" value="cas1_NMENI"/>
    <property type="match status" value="1"/>
</dbReference>
<dbReference type="NCBIfam" id="TIGR00287">
    <property type="entry name" value="cas1"/>
    <property type="match status" value="1"/>
</dbReference>
<evidence type="ECO:0000256" key="8">
    <source>
        <dbReference type="ARBA" id="ARBA00023211"/>
    </source>
</evidence>
<name>A0A449ARP2_9BACT</name>
<keyword evidence="5 10" id="KW-0460">Magnesium</keyword>
<evidence type="ECO:0000256" key="5">
    <source>
        <dbReference type="ARBA" id="ARBA00022842"/>
    </source>
</evidence>
<evidence type="ECO:0000256" key="4">
    <source>
        <dbReference type="ARBA" id="ARBA00022801"/>
    </source>
</evidence>
<evidence type="ECO:0000256" key="2">
    <source>
        <dbReference type="ARBA" id="ARBA00022723"/>
    </source>
</evidence>
<comment type="function">
    <text evidence="10">CRISPR (clustered regularly interspaced short palindromic repeat), is an adaptive immune system that provides protection against mobile genetic elements (viruses, transposable elements and conjugative plasmids). CRISPR clusters contain spacers, sequences complementary to antecedent mobile elements, and target invading nucleic acids. CRISPR clusters are transcribed and processed into CRISPR RNA (crRNA). Acts as a dsDNA endonuclease. Involved in the integration of spacer DNA into the CRISPR cassette.</text>
</comment>
<dbReference type="GO" id="GO:0003677">
    <property type="term" value="F:DNA binding"/>
    <property type="evidence" value="ECO:0007669"/>
    <property type="project" value="UniProtKB-KW"/>
</dbReference>
<dbReference type="InterPro" id="IPR050646">
    <property type="entry name" value="Cas1"/>
</dbReference>
<gene>
    <name evidence="10" type="primary">cas1</name>
    <name evidence="11" type="ORF">NCTC10146_00487</name>
</gene>
<dbReference type="EC" id="3.1.-.-" evidence="10"/>
<dbReference type="GO" id="GO:0004520">
    <property type="term" value="F:DNA endonuclease activity"/>
    <property type="evidence" value="ECO:0007669"/>
    <property type="project" value="InterPro"/>
</dbReference>
<evidence type="ECO:0000313" key="11">
    <source>
        <dbReference type="EMBL" id="VEU69022.1"/>
    </source>
</evidence>
<dbReference type="InterPro" id="IPR019855">
    <property type="entry name" value="CRISPR-assoc_Cas1_NMENI"/>
</dbReference>
<protein>
    <recommendedName>
        <fullName evidence="10">CRISPR-associated endonuclease Cas1</fullName>
        <ecNumber evidence="10">3.1.-.-</ecNumber>
    </recommendedName>
</protein>
<evidence type="ECO:0000256" key="6">
    <source>
        <dbReference type="ARBA" id="ARBA00023118"/>
    </source>
</evidence>
<dbReference type="Pfam" id="PF01867">
    <property type="entry name" value="Cas_Cas1"/>
    <property type="match status" value="1"/>
</dbReference>
<sequence>MSKKVLEISQSEYISYFLNSLIVKSNEKRIIVPISQIDTVLVSNPRCNISVPLLNELVAQNVNIIICDSKFKPTVQISPIQGYYSNKNFLNQINWSKDFKGFVWREIIKTKIVNYTKLIYYLDITSEEEIDKLIKYYESVLINDRSNCEGHAAKLSFKILYGANFSRDDENIINTFLDYGYTVLMTYVSRSIIKNGLDNRIGIFHKSFNNHFALSCDLMEPLRALIDKLVYTHIYIYGKKDFILFKKDLFCMFEEKIAIKNTKLSVNEYIDKIVKSVINNNLICEDFIIEWS</sequence>
<dbReference type="PANTHER" id="PTHR34353">
    <property type="entry name" value="CRISPR-ASSOCIATED ENDONUCLEASE CAS1 1"/>
    <property type="match status" value="1"/>
</dbReference>
<dbReference type="Gene3D" id="3.100.10.20">
    <property type="entry name" value="CRISPR-associated endonuclease Cas1, N-terminal domain"/>
    <property type="match status" value="1"/>
</dbReference>
<feature type="binding site" evidence="10">
    <location>
        <position position="149"/>
    </location>
    <ligand>
        <name>Mn(2+)</name>
        <dbReference type="ChEBI" id="CHEBI:29035"/>
    </ligand>
</feature>
<dbReference type="AlphaFoldDB" id="A0A449ARP2"/>
<dbReference type="GO" id="GO:0046872">
    <property type="term" value="F:metal ion binding"/>
    <property type="evidence" value="ECO:0007669"/>
    <property type="project" value="UniProtKB-UniRule"/>
</dbReference>
<dbReference type="InterPro" id="IPR042211">
    <property type="entry name" value="CRISPR-assoc_Cas1_N"/>
</dbReference>
<dbReference type="GO" id="GO:0016787">
    <property type="term" value="F:hydrolase activity"/>
    <property type="evidence" value="ECO:0007669"/>
    <property type="project" value="UniProtKB-KW"/>
</dbReference>
<dbReference type="RefSeq" id="WP_004794731.1">
    <property type="nucleotide sequence ID" value="NZ_LR215010.1"/>
</dbReference>
<comment type="cofactor">
    <cofactor evidence="10">
        <name>Mg(2+)</name>
        <dbReference type="ChEBI" id="CHEBI:18420"/>
    </cofactor>
    <cofactor evidence="10">
        <name>Mn(2+)</name>
        <dbReference type="ChEBI" id="CHEBI:29035"/>
    </cofactor>
</comment>
<keyword evidence="8 10" id="KW-0464">Manganese</keyword>
<dbReference type="GO" id="GO:0051607">
    <property type="term" value="P:defense response to virus"/>
    <property type="evidence" value="ECO:0007669"/>
    <property type="project" value="UniProtKB-UniRule"/>
</dbReference>
<keyword evidence="4 10" id="KW-0378">Hydrolase</keyword>
<evidence type="ECO:0000256" key="9">
    <source>
        <dbReference type="ARBA" id="ARBA00038592"/>
    </source>
</evidence>
<reference evidence="11 12" key="1">
    <citation type="submission" date="2019-01" db="EMBL/GenBank/DDBJ databases">
        <authorList>
            <consortium name="Pathogen Informatics"/>
        </authorList>
    </citation>
    <scope>NUCLEOTIDE SEQUENCE [LARGE SCALE GENOMIC DNA]</scope>
    <source>
        <strain evidence="11 12">NCTC10146</strain>
    </source>
</reference>
<dbReference type="InterPro" id="IPR042206">
    <property type="entry name" value="CRISPR-assoc_Cas1_C"/>
</dbReference>
<dbReference type="HAMAP" id="MF_01470">
    <property type="entry name" value="Cas1"/>
    <property type="match status" value="1"/>
</dbReference>
<dbReference type="PANTHER" id="PTHR34353:SF2">
    <property type="entry name" value="CRISPR-ASSOCIATED ENDONUCLEASE CAS1 1"/>
    <property type="match status" value="1"/>
</dbReference>
<organism evidence="11 12">
    <name type="scientific">Mycoplasmopsis canis</name>
    <dbReference type="NCBI Taxonomy" id="29555"/>
    <lineage>
        <taxon>Bacteria</taxon>
        <taxon>Bacillati</taxon>
        <taxon>Mycoplasmatota</taxon>
        <taxon>Mycoplasmoidales</taxon>
        <taxon>Metamycoplasmataceae</taxon>
        <taxon>Mycoplasmopsis</taxon>
    </lineage>
</organism>
<accession>A0A449ARP2</accession>
<dbReference type="EMBL" id="LR215010">
    <property type="protein sequence ID" value="VEU69022.1"/>
    <property type="molecule type" value="Genomic_DNA"/>
</dbReference>
<evidence type="ECO:0000256" key="3">
    <source>
        <dbReference type="ARBA" id="ARBA00022759"/>
    </source>
</evidence>
<keyword evidence="2 10" id="KW-0479">Metal-binding</keyword>
<keyword evidence="3 10" id="KW-0255">Endonuclease</keyword>
<keyword evidence="7 10" id="KW-0238">DNA-binding</keyword>
<feature type="binding site" evidence="10">
    <location>
        <position position="220"/>
    </location>
    <ligand>
        <name>Mn(2+)</name>
        <dbReference type="ChEBI" id="CHEBI:29035"/>
    </ligand>
</feature>
<dbReference type="Proteomes" id="UP000290495">
    <property type="component" value="Chromosome"/>
</dbReference>
<proteinExistence type="inferred from homology"/>
<dbReference type="Gene3D" id="1.20.120.920">
    <property type="entry name" value="CRISPR-associated endonuclease Cas1, C-terminal domain"/>
    <property type="match status" value="1"/>
</dbReference>
<dbReference type="InterPro" id="IPR002729">
    <property type="entry name" value="CRISPR-assoc_Cas1"/>
</dbReference>
<feature type="binding site" evidence="10">
    <location>
        <position position="205"/>
    </location>
    <ligand>
        <name>Mn(2+)</name>
        <dbReference type="ChEBI" id="CHEBI:29035"/>
    </ligand>
</feature>
<evidence type="ECO:0000256" key="7">
    <source>
        <dbReference type="ARBA" id="ARBA00023125"/>
    </source>
</evidence>
<evidence type="ECO:0000256" key="10">
    <source>
        <dbReference type="HAMAP-Rule" id="MF_01470"/>
    </source>
</evidence>